<dbReference type="EMBL" id="ML736178">
    <property type="protein sequence ID" value="KAE8380735.1"/>
    <property type="molecule type" value="Genomic_DNA"/>
</dbReference>
<keyword evidence="3" id="KW-1185">Reference proteome</keyword>
<dbReference type="AlphaFoldDB" id="A0A5N7BG42"/>
<accession>A0A5N7BG42</accession>
<reference evidence="2 3" key="1">
    <citation type="submission" date="2019-04" db="EMBL/GenBank/DDBJ databases">
        <title>Friends and foes A comparative genomics studyof 23 Aspergillus species from section Flavi.</title>
        <authorList>
            <consortium name="DOE Joint Genome Institute"/>
            <person name="Kjaerbolling I."/>
            <person name="Vesth T."/>
            <person name="Frisvad J.C."/>
            <person name="Nybo J.L."/>
            <person name="Theobald S."/>
            <person name="Kildgaard S."/>
            <person name="Isbrandt T."/>
            <person name="Kuo A."/>
            <person name="Sato A."/>
            <person name="Lyhne E.K."/>
            <person name="Kogle M.E."/>
            <person name="Wiebenga A."/>
            <person name="Kun R.S."/>
            <person name="Lubbers R.J."/>
            <person name="Makela M.R."/>
            <person name="Barry K."/>
            <person name="Chovatia M."/>
            <person name="Clum A."/>
            <person name="Daum C."/>
            <person name="Haridas S."/>
            <person name="He G."/>
            <person name="LaButti K."/>
            <person name="Lipzen A."/>
            <person name="Mondo S."/>
            <person name="Riley R."/>
            <person name="Salamov A."/>
            <person name="Simmons B.A."/>
            <person name="Magnuson J.K."/>
            <person name="Henrissat B."/>
            <person name="Mortensen U.H."/>
            <person name="Larsen T.O."/>
            <person name="Devries R.P."/>
            <person name="Grigoriev I.V."/>
            <person name="Machida M."/>
            <person name="Baker S.E."/>
            <person name="Andersen M.R."/>
        </authorList>
    </citation>
    <scope>NUCLEOTIDE SEQUENCE [LARGE SCALE GENOMIC DNA]</scope>
    <source>
        <strain evidence="2 3">IBT 29228</strain>
    </source>
</reference>
<evidence type="ECO:0000313" key="3">
    <source>
        <dbReference type="Proteomes" id="UP000326198"/>
    </source>
</evidence>
<feature type="transmembrane region" description="Helical" evidence="1">
    <location>
        <begin position="20"/>
        <end position="45"/>
    </location>
</feature>
<proteinExistence type="predicted"/>
<sequence length="57" mass="6903">MFGPRLRRRWSRSIEMRLLWMVEICVGLSYWVLVGPYTILFNLYVEYDCGGYNYSTK</sequence>
<keyword evidence="1" id="KW-1133">Transmembrane helix</keyword>
<evidence type="ECO:0000313" key="2">
    <source>
        <dbReference type="EMBL" id="KAE8380735.1"/>
    </source>
</evidence>
<evidence type="ECO:0000256" key="1">
    <source>
        <dbReference type="SAM" id="Phobius"/>
    </source>
</evidence>
<name>A0A5N7BG42_9EURO</name>
<organism evidence="2 3">
    <name type="scientific">Aspergillus bertholletiae</name>
    <dbReference type="NCBI Taxonomy" id="1226010"/>
    <lineage>
        <taxon>Eukaryota</taxon>
        <taxon>Fungi</taxon>
        <taxon>Dikarya</taxon>
        <taxon>Ascomycota</taxon>
        <taxon>Pezizomycotina</taxon>
        <taxon>Eurotiomycetes</taxon>
        <taxon>Eurotiomycetidae</taxon>
        <taxon>Eurotiales</taxon>
        <taxon>Aspergillaceae</taxon>
        <taxon>Aspergillus</taxon>
        <taxon>Aspergillus subgen. Circumdati</taxon>
    </lineage>
</organism>
<keyword evidence="1" id="KW-0812">Transmembrane</keyword>
<gene>
    <name evidence="2" type="ORF">BDV26DRAFT_256904</name>
</gene>
<keyword evidence="1" id="KW-0472">Membrane</keyword>
<dbReference type="Proteomes" id="UP000326198">
    <property type="component" value="Unassembled WGS sequence"/>
</dbReference>
<protein>
    <submittedName>
        <fullName evidence="2">Uncharacterized protein</fullName>
    </submittedName>
</protein>